<dbReference type="Proteomes" id="UP000000370">
    <property type="component" value="Chromosome"/>
</dbReference>
<name>A9KNK2_LACP7</name>
<accession>A9KNK2</accession>
<dbReference type="eggNOG" id="COG0740">
    <property type="taxonomic scope" value="Bacteria"/>
</dbReference>
<dbReference type="HOGENOM" id="CLU_066827_0_0_9"/>
<dbReference type="InterPro" id="IPR023562">
    <property type="entry name" value="ClpP/TepA"/>
</dbReference>
<organism evidence="2 3">
    <name type="scientific">Lachnoclostridium phytofermentans (strain ATCC 700394 / DSM 18823 / ISDg)</name>
    <name type="common">Clostridium phytofermentans</name>
    <dbReference type="NCBI Taxonomy" id="357809"/>
    <lineage>
        <taxon>Bacteria</taxon>
        <taxon>Bacillati</taxon>
        <taxon>Bacillota</taxon>
        <taxon>Clostridia</taxon>
        <taxon>Lachnospirales</taxon>
        <taxon>Lachnospiraceae</taxon>
    </lineage>
</organism>
<protein>
    <submittedName>
        <fullName evidence="2">Peptidase S14 ClpP</fullName>
    </submittedName>
</protein>
<proteinExistence type="predicted"/>
<dbReference type="InterPro" id="IPR029045">
    <property type="entry name" value="ClpP/crotonase-like_dom_sf"/>
</dbReference>
<feature type="region of interest" description="Disordered" evidence="1">
    <location>
        <begin position="36"/>
        <end position="87"/>
    </location>
</feature>
<sequence>MSDVNFILYDSEQKIQAENNESVKDTVNMNSVKESSIEMLSAENQEVTNKELVKETPLKDDANNTQKKSPTGDKQVKGNIKKEKLEEENLKNENEKLKGQKIQDYGQATLEDNGKNHKIHLLSIIGEIEGHECLSQNAKTTKYEHVLPQLATIEDDTETDGLLILINTVGGDVSCGLALAEMIASLSKPTVSLVIGDSHSIGVPLAVATNYSFIVPTGTMIVHPVRMSGMVIGAPQTYDYFKLIQDRIVGFVSSHSKIKKEKLEQLMLNTGMLSKDLGTILVGDEAVAEGIINEVGGIKQAIEKLHQMIEEKNSNR</sequence>
<evidence type="ECO:0000256" key="1">
    <source>
        <dbReference type="SAM" id="MobiDB-lite"/>
    </source>
</evidence>
<feature type="compositionally biased region" description="Basic and acidic residues" evidence="1">
    <location>
        <begin position="48"/>
        <end position="62"/>
    </location>
</feature>
<dbReference type="SUPFAM" id="SSF52096">
    <property type="entry name" value="ClpP/crotonase"/>
    <property type="match status" value="1"/>
</dbReference>
<dbReference type="Pfam" id="PF00574">
    <property type="entry name" value="CLP_protease"/>
    <property type="match status" value="1"/>
</dbReference>
<reference evidence="3" key="1">
    <citation type="submission" date="2007-11" db="EMBL/GenBank/DDBJ databases">
        <title>Complete genome sequence of Clostridium phytofermentans ISDg.</title>
        <authorList>
            <person name="Leschine S.B."/>
            <person name="Warnick T.A."/>
            <person name="Blanchard J.L."/>
            <person name="Schnell D.J."/>
            <person name="Petit E.L."/>
            <person name="LaTouf W.G."/>
            <person name="Copeland A."/>
            <person name="Lucas S."/>
            <person name="Lapidus A."/>
            <person name="Barry K."/>
            <person name="Glavina del Rio T."/>
            <person name="Dalin E."/>
            <person name="Tice H."/>
            <person name="Pitluck S."/>
            <person name="Kiss H."/>
            <person name="Brettin T."/>
            <person name="Bruce D."/>
            <person name="Detter J.C."/>
            <person name="Han C."/>
            <person name="Kuske C."/>
            <person name="Schmutz J."/>
            <person name="Larimer F."/>
            <person name="Land M."/>
            <person name="Hauser L."/>
            <person name="Kyrpides N."/>
            <person name="Kim E.A."/>
            <person name="Richardson P."/>
        </authorList>
    </citation>
    <scope>NUCLEOTIDE SEQUENCE [LARGE SCALE GENOMIC DNA]</scope>
    <source>
        <strain evidence="3">ATCC 700394 / DSM 18823 / ISDg</strain>
    </source>
</reference>
<evidence type="ECO:0000313" key="3">
    <source>
        <dbReference type="Proteomes" id="UP000000370"/>
    </source>
</evidence>
<feature type="compositionally biased region" description="Basic and acidic residues" evidence="1">
    <location>
        <begin position="70"/>
        <end position="87"/>
    </location>
</feature>
<dbReference type="AlphaFoldDB" id="A9KNK2"/>
<dbReference type="EMBL" id="CP000885">
    <property type="protein sequence ID" value="ABX43119.1"/>
    <property type="molecule type" value="Genomic_DNA"/>
</dbReference>
<dbReference type="RefSeq" id="WP_012200770.1">
    <property type="nucleotide sequence ID" value="NC_010001.1"/>
</dbReference>
<keyword evidence="3" id="KW-1185">Reference proteome</keyword>
<dbReference type="KEGG" id="cpy:Cphy_2759"/>
<dbReference type="MEROPS" id="S14.012"/>
<evidence type="ECO:0000313" key="2">
    <source>
        <dbReference type="EMBL" id="ABX43119.1"/>
    </source>
</evidence>
<gene>
    <name evidence="2" type="ordered locus">Cphy_2759</name>
</gene>
<dbReference type="STRING" id="357809.Cphy_2759"/>
<dbReference type="Gene3D" id="3.90.226.10">
    <property type="entry name" value="2-enoyl-CoA Hydratase, Chain A, domain 1"/>
    <property type="match status" value="1"/>
</dbReference>